<feature type="domain" description="Stealth protein CR3 conserved region 3" evidence="6">
    <location>
        <begin position="463"/>
        <end position="510"/>
    </location>
</feature>
<evidence type="ECO:0000259" key="4">
    <source>
        <dbReference type="Pfam" id="PF11380"/>
    </source>
</evidence>
<reference evidence="8 9" key="1">
    <citation type="submission" date="2020-02" db="EMBL/GenBank/DDBJ databases">
        <title>Whole-genome analyses of novel actinobacteria.</title>
        <authorList>
            <person name="Sahin N."/>
        </authorList>
    </citation>
    <scope>NUCLEOTIDE SEQUENCE [LARGE SCALE GENOMIC DNA]</scope>
    <source>
        <strain evidence="8 9">A7024</strain>
    </source>
</reference>
<dbReference type="Pfam" id="PF17101">
    <property type="entry name" value="Stealth_CR1"/>
    <property type="match status" value="1"/>
</dbReference>
<dbReference type="InterPro" id="IPR031356">
    <property type="entry name" value="Stealth_CR4"/>
</dbReference>
<dbReference type="Pfam" id="PF17103">
    <property type="entry name" value="Stealth_CR4"/>
    <property type="match status" value="1"/>
</dbReference>
<evidence type="ECO:0000256" key="2">
    <source>
        <dbReference type="ARBA" id="ARBA00022679"/>
    </source>
</evidence>
<sequence length="584" mass="64736">MSRGVAESAANPESSAAVAAYRRMLPVALRRVLASRYAPQTRAKAKRQLAALAETRRRARVQGALLSERLRALSQAPDRTVVLAAGRARIALVDPQLTPVRARRAGLQSVTGALAEAGVDHFCLRGRERGRSVVAVADDDRGKACAALRELCASEPGYVTAPGRPAGRHLAPADDPRIWRRIAESSGRGLRLTWFRTEPTGRLILAERYGCEVQFWPGADGQLLAPRPNGVTAAVDAAAPPVTVEDATSWGYGPVRVRTRAEFAHPLPQDIAFPIDAVYTWVDGDDPAWLRRRAAYAGQTGPAYHDEAANPARYADHDELRYSLRSLAAHAPWIRRVYLVTDDQVPPWLDTTHPGLCVISHRDIFDDSRALPTFNSHAIESRLHHIDGLAEHFLYFNDDVFLGRETVPQDFFLAGGLTKFFPSPALVPFGPPDPDDTPVSAAAKNNRLLIERCFGTTPVHKFKHTPHPLRRSVLTEIEARFRAEHRATGGHRFRSQDDIAVASSLHHYYAFHTGRATPARIRYAYLDLSEPNVERRLWQLLATRDRTAFCVNDTVSQAADSQGQTVLLRPFLQAYFPVPSPYER</sequence>
<protein>
    <submittedName>
        <fullName evidence="8">Sugar phosphotransferase</fullName>
    </submittedName>
</protein>
<comment type="similarity">
    <text evidence="1">Belongs to the stealth family.</text>
</comment>
<evidence type="ECO:0000313" key="8">
    <source>
        <dbReference type="EMBL" id="NGN62483.1"/>
    </source>
</evidence>
<dbReference type="Pfam" id="PF17102">
    <property type="entry name" value="Stealth_CR3"/>
    <property type="match status" value="1"/>
</dbReference>
<dbReference type="GO" id="GO:0016772">
    <property type="term" value="F:transferase activity, transferring phosphorus-containing groups"/>
    <property type="evidence" value="ECO:0007669"/>
    <property type="project" value="InterPro"/>
</dbReference>
<evidence type="ECO:0000256" key="3">
    <source>
        <dbReference type="ARBA" id="ARBA00023169"/>
    </source>
</evidence>
<dbReference type="PANTHER" id="PTHR24045">
    <property type="match status" value="1"/>
</dbReference>
<dbReference type="GO" id="GO:0000271">
    <property type="term" value="P:polysaccharide biosynthetic process"/>
    <property type="evidence" value="ECO:0007669"/>
    <property type="project" value="UniProtKB-KW"/>
</dbReference>
<dbReference type="InterPro" id="IPR047141">
    <property type="entry name" value="Stealth"/>
</dbReference>
<name>A0A6G4TRR9_9ACTN</name>
<dbReference type="Proteomes" id="UP000481583">
    <property type="component" value="Unassembled WGS sequence"/>
</dbReference>
<feature type="domain" description="Stealth protein CR2 conserved region 2" evidence="4">
    <location>
        <begin position="313"/>
        <end position="418"/>
    </location>
</feature>
<dbReference type="EMBL" id="JAAKZV010000002">
    <property type="protein sequence ID" value="NGN62483.1"/>
    <property type="molecule type" value="Genomic_DNA"/>
</dbReference>
<proteinExistence type="inferred from homology"/>
<keyword evidence="9" id="KW-1185">Reference proteome</keyword>
<feature type="domain" description="Stealth protein CR1 conserved region 1" evidence="5">
    <location>
        <begin position="273"/>
        <end position="299"/>
    </location>
</feature>
<dbReference type="InterPro" id="IPR031358">
    <property type="entry name" value="Stealth_CR1"/>
</dbReference>
<organism evidence="8 9">
    <name type="scientific">Streptomyces coryli</name>
    <dbReference type="NCBI Taxonomy" id="1128680"/>
    <lineage>
        <taxon>Bacteria</taxon>
        <taxon>Bacillati</taxon>
        <taxon>Actinomycetota</taxon>
        <taxon>Actinomycetes</taxon>
        <taxon>Kitasatosporales</taxon>
        <taxon>Streptomycetaceae</taxon>
        <taxon>Streptomyces</taxon>
    </lineage>
</organism>
<feature type="domain" description="Stealth protein CR4 conserved region 4" evidence="7">
    <location>
        <begin position="540"/>
        <end position="584"/>
    </location>
</feature>
<gene>
    <name evidence="8" type="ORF">G5C51_00965</name>
</gene>
<dbReference type="InterPro" id="IPR031357">
    <property type="entry name" value="Stealth_CR3"/>
</dbReference>
<evidence type="ECO:0000259" key="6">
    <source>
        <dbReference type="Pfam" id="PF17102"/>
    </source>
</evidence>
<evidence type="ECO:0000313" key="9">
    <source>
        <dbReference type="Proteomes" id="UP000481583"/>
    </source>
</evidence>
<accession>A0A6G4TRR9</accession>
<keyword evidence="3" id="KW-0270">Exopolysaccharide synthesis</keyword>
<dbReference type="AlphaFoldDB" id="A0A6G4TRR9"/>
<evidence type="ECO:0000256" key="1">
    <source>
        <dbReference type="ARBA" id="ARBA00007583"/>
    </source>
</evidence>
<dbReference type="InterPro" id="IPR021520">
    <property type="entry name" value="Stealth_CR2"/>
</dbReference>
<evidence type="ECO:0000259" key="5">
    <source>
        <dbReference type="Pfam" id="PF17101"/>
    </source>
</evidence>
<comment type="caution">
    <text evidence="8">The sequence shown here is derived from an EMBL/GenBank/DDBJ whole genome shotgun (WGS) entry which is preliminary data.</text>
</comment>
<dbReference type="Pfam" id="PF11380">
    <property type="entry name" value="Stealth_CR2"/>
    <property type="match status" value="1"/>
</dbReference>
<dbReference type="PANTHER" id="PTHR24045:SF0">
    <property type="entry name" value="N-ACETYLGLUCOSAMINE-1-PHOSPHOTRANSFERASE SUBUNITS ALPHA_BETA"/>
    <property type="match status" value="1"/>
</dbReference>
<keyword evidence="2 8" id="KW-0808">Transferase</keyword>
<evidence type="ECO:0000259" key="7">
    <source>
        <dbReference type="Pfam" id="PF17103"/>
    </source>
</evidence>